<comment type="caution">
    <text evidence="1">The sequence shown here is derived from an EMBL/GenBank/DDBJ whole genome shotgun (WGS) entry which is preliminary data.</text>
</comment>
<keyword evidence="2" id="KW-1185">Reference proteome</keyword>
<protein>
    <recommendedName>
        <fullName evidence="3">F-box domain-containing protein</fullName>
    </recommendedName>
</protein>
<dbReference type="AlphaFoldDB" id="A0A1X2ISQ5"/>
<organism evidence="1 2">
    <name type="scientific">Absidia repens</name>
    <dbReference type="NCBI Taxonomy" id="90262"/>
    <lineage>
        <taxon>Eukaryota</taxon>
        <taxon>Fungi</taxon>
        <taxon>Fungi incertae sedis</taxon>
        <taxon>Mucoromycota</taxon>
        <taxon>Mucoromycotina</taxon>
        <taxon>Mucoromycetes</taxon>
        <taxon>Mucorales</taxon>
        <taxon>Cunninghamellaceae</taxon>
        <taxon>Absidia</taxon>
    </lineage>
</organism>
<evidence type="ECO:0000313" key="2">
    <source>
        <dbReference type="Proteomes" id="UP000193560"/>
    </source>
</evidence>
<evidence type="ECO:0008006" key="3">
    <source>
        <dbReference type="Google" id="ProtNLM"/>
    </source>
</evidence>
<dbReference type="GO" id="GO:0031146">
    <property type="term" value="P:SCF-dependent proteasomal ubiquitin-dependent protein catabolic process"/>
    <property type="evidence" value="ECO:0007669"/>
    <property type="project" value="TreeGrafter"/>
</dbReference>
<dbReference type="EMBL" id="MCGE01000005">
    <property type="protein sequence ID" value="ORZ21561.1"/>
    <property type="molecule type" value="Genomic_DNA"/>
</dbReference>
<dbReference type="PANTHER" id="PTHR13318">
    <property type="entry name" value="PARTNER OF PAIRED, ISOFORM B-RELATED"/>
    <property type="match status" value="1"/>
</dbReference>
<dbReference type="GO" id="GO:0019005">
    <property type="term" value="C:SCF ubiquitin ligase complex"/>
    <property type="evidence" value="ECO:0007669"/>
    <property type="project" value="TreeGrafter"/>
</dbReference>
<dbReference type="OrthoDB" id="550575at2759"/>
<accession>A0A1X2ISQ5</accession>
<dbReference type="InterPro" id="IPR032675">
    <property type="entry name" value="LRR_dom_sf"/>
</dbReference>
<dbReference type="CDD" id="cd09917">
    <property type="entry name" value="F-box_SF"/>
    <property type="match status" value="1"/>
</dbReference>
<dbReference type="Gene3D" id="3.80.10.10">
    <property type="entry name" value="Ribonuclease Inhibitor"/>
    <property type="match status" value="2"/>
</dbReference>
<dbReference type="Proteomes" id="UP000193560">
    <property type="component" value="Unassembled WGS sequence"/>
</dbReference>
<reference evidence="1 2" key="1">
    <citation type="submission" date="2016-07" db="EMBL/GenBank/DDBJ databases">
        <title>Pervasive Adenine N6-methylation of Active Genes in Fungi.</title>
        <authorList>
            <consortium name="DOE Joint Genome Institute"/>
            <person name="Mondo S.J."/>
            <person name="Dannebaum R.O."/>
            <person name="Kuo R.C."/>
            <person name="Labutti K."/>
            <person name="Haridas S."/>
            <person name="Kuo A."/>
            <person name="Salamov A."/>
            <person name="Ahrendt S.R."/>
            <person name="Lipzen A."/>
            <person name="Sullivan W."/>
            <person name="Andreopoulos W.B."/>
            <person name="Clum A."/>
            <person name="Lindquist E."/>
            <person name="Daum C."/>
            <person name="Ramamoorthy G.K."/>
            <person name="Gryganskyi A."/>
            <person name="Culley D."/>
            <person name="Magnuson J.K."/>
            <person name="James T.Y."/>
            <person name="O'Malley M.A."/>
            <person name="Stajich J.E."/>
            <person name="Spatafora J.W."/>
            <person name="Visel A."/>
            <person name="Grigoriev I.V."/>
        </authorList>
    </citation>
    <scope>NUCLEOTIDE SEQUENCE [LARGE SCALE GENOMIC DNA]</scope>
    <source>
        <strain evidence="1 2">NRRL 1336</strain>
    </source>
</reference>
<sequence length="598" mass="70539">MNSPVPYSSSLPIEIIQLILSFLPKHDLLHLLTNPPNYSWLYATASIIYRQLSFVRQQKLAACYMLFTETRQRRQNIGLKESHQKGFYSTVNYSAFVRDLDLSRLGDKEGLRPYVLVGLTIDSQHLCNLNLYNCHTITTESMITVFLHCPQLERLSLAGATGIDVSCFLDSRVLPSCCQQLRELNLDLLPLFFNPSPTILNKYRRHFGKKDGNQIPKFPRLQKLKLGKVYQPKRNFEVNAFLFTLMIRRCANVDFLQMDSMSPNYIAICLQYCQHIRSITFQRCYLYKGMFTSLIQQHKQHEQHHHLRRLEMEHCFTTTSGIKKANVDMVMNEITAMDYHRLEWLGLKKMTIPNDLLDSMLTQINGFYLTKFDCPDSMTDDALVTLMTRCPSLTHFSICMFWNLDNNHDYHYDKQQNKRTVLTLSTLMQALTTWKETLEWLEIHEGRKGMNMYQRCEQRHVQYIDIDDDDQNRRRSRKAQHSIKEQQTFIDYLCHWKGGDKMQVLILSGMALPLSIHGLERLARCFPNTRYLVFLAKRTARIYNDLEITMAAWKKLDGFLCVNRYALGTKTVSCWYDWRWAMEKEEQFRRWDLYDLNS</sequence>
<dbReference type="STRING" id="90262.A0A1X2ISQ5"/>
<proteinExistence type="predicted"/>
<gene>
    <name evidence="1" type="ORF">BCR42DRAFT_407826</name>
</gene>
<name>A0A1X2ISQ5_9FUNG</name>
<evidence type="ECO:0000313" key="1">
    <source>
        <dbReference type="EMBL" id="ORZ21561.1"/>
    </source>
</evidence>
<dbReference type="SUPFAM" id="SSF52047">
    <property type="entry name" value="RNI-like"/>
    <property type="match status" value="2"/>
</dbReference>